<keyword evidence="1" id="KW-0175">Coiled coil</keyword>
<accession>A0A5B8YD55</accession>
<evidence type="ECO:0000313" key="2">
    <source>
        <dbReference type="EMBL" id="QDG52904.1"/>
    </source>
</evidence>
<keyword evidence="3" id="KW-1185">Reference proteome</keyword>
<evidence type="ECO:0000313" key="3">
    <source>
        <dbReference type="Proteomes" id="UP000315995"/>
    </source>
</evidence>
<dbReference type="AlphaFoldDB" id="A0A4Y6PX47"/>
<dbReference type="OrthoDB" id="285411at2"/>
<reference evidence="2 3" key="1">
    <citation type="submission" date="2019-06" db="EMBL/GenBank/DDBJ databases">
        <title>Persicimonas caeni gen. nov., sp. nov., a predatory bacterium isolated from solar saltern.</title>
        <authorList>
            <person name="Wang S."/>
        </authorList>
    </citation>
    <scope>NUCLEOTIDE SEQUENCE [LARGE SCALE GENOMIC DNA]</scope>
    <source>
        <strain evidence="2 3">YN101</strain>
    </source>
</reference>
<dbReference type="PANTHER" id="PTHR39180">
    <property type="match status" value="1"/>
</dbReference>
<accession>A0A4Y6PX47</accession>
<dbReference type="EMBL" id="CP041186">
    <property type="protein sequence ID" value="QDG52904.1"/>
    <property type="molecule type" value="Genomic_DNA"/>
</dbReference>
<dbReference type="PANTHER" id="PTHR39180:SF2">
    <property type="entry name" value="DUF1641 DOMAIN-CONTAINING PROTEIN"/>
    <property type="match status" value="1"/>
</dbReference>
<dbReference type="InterPro" id="IPR012440">
    <property type="entry name" value="DUF1641"/>
</dbReference>
<organism evidence="2 3">
    <name type="scientific">Persicimonas caeni</name>
    <dbReference type="NCBI Taxonomy" id="2292766"/>
    <lineage>
        <taxon>Bacteria</taxon>
        <taxon>Deltaproteobacteria</taxon>
        <taxon>Bradymonadales</taxon>
        <taxon>Bradymonadaceae</taxon>
        <taxon>Persicimonas</taxon>
    </lineage>
</organism>
<feature type="coiled-coil region" evidence="1">
    <location>
        <begin position="9"/>
        <end position="36"/>
    </location>
</feature>
<evidence type="ECO:0000256" key="1">
    <source>
        <dbReference type="SAM" id="Coils"/>
    </source>
</evidence>
<protein>
    <submittedName>
        <fullName evidence="2">DUF1641 domain-containing protein</fullName>
    </submittedName>
</protein>
<name>A0A4Y6PX47_PERCE</name>
<dbReference type="Pfam" id="PF07849">
    <property type="entry name" value="DUF1641"/>
    <property type="match status" value="1"/>
</dbReference>
<sequence length="232" mass="25137">MSRRSSSNDANLQETLARLDARLARIESALGGLQQATDAAPDVLATVTDMTDAWIAQAADKGVDVDARLRRLGKLALDATDPKVLDTAEMLVERIDLVQQAIVAADQLPGFVAMVTDIFDEHAANAAERGLDLQEISRRMVGAARSFAEFVQGEQFTTLLESGVLDPHAIEVIGRAGRALADVAETKPSRTGLFGMVRAAGDTDIKRSINFMVRFGKRFGQLLRTQLTSDKR</sequence>
<proteinExistence type="predicted"/>
<gene>
    <name evidence="2" type="ORF">FIV42_19800</name>
</gene>
<dbReference type="Proteomes" id="UP000315995">
    <property type="component" value="Chromosome"/>
</dbReference>
<dbReference type="RefSeq" id="WP_141199365.1">
    <property type="nucleotide sequence ID" value="NZ_CP041186.1"/>
</dbReference>